<dbReference type="InterPro" id="IPR001478">
    <property type="entry name" value="PDZ"/>
</dbReference>
<dbReference type="FunFam" id="2.30.42.10:FF:000107">
    <property type="entry name" value="26S proteasome non-ATPase regulatory subunit 9"/>
    <property type="match status" value="1"/>
</dbReference>
<evidence type="ECO:0000256" key="5">
    <source>
        <dbReference type="SAM" id="Coils"/>
    </source>
</evidence>
<comment type="similarity">
    <text evidence="1">Belongs to the proteasome subunit p27 family.</text>
</comment>
<keyword evidence="8" id="KW-1185">Reference proteome</keyword>
<organism evidence="7 8">
    <name type="scientific">Sinanodonta woodiana</name>
    <name type="common">Chinese pond mussel</name>
    <name type="synonym">Anodonta woodiana</name>
    <dbReference type="NCBI Taxonomy" id="1069815"/>
    <lineage>
        <taxon>Eukaryota</taxon>
        <taxon>Metazoa</taxon>
        <taxon>Spiralia</taxon>
        <taxon>Lophotrochozoa</taxon>
        <taxon>Mollusca</taxon>
        <taxon>Bivalvia</taxon>
        <taxon>Autobranchia</taxon>
        <taxon>Heteroconchia</taxon>
        <taxon>Palaeoheterodonta</taxon>
        <taxon>Unionida</taxon>
        <taxon>Unionoidea</taxon>
        <taxon>Unionidae</taxon>
        <taxon>Unioninae</taxon>
        <taxon>Sinanodonta</taxon>
    </lineage>
</organism>
<dbReference type="InterPro" id="IPR036034">
    <property type="entry name" value="PDZ_sf"/>
</dbReference>
<sequence length="201" mass="22221">MAATMTKMNELMKRRDEIEAEIKELGDVLESQGGVGMKGPLVDAEGFPRADIDVYSVRHARHHIIRLQNDHKALMKEIEEELYKIHADARMEREMAGNQSPIPMEIEDIPQEPFAIVDRVDEGSPALTAGLNVGDRITQFGSITKEKFQSLQNIGTVVQHSVGQSLALKVLRDGTSVSLSLKPQPWSGKGLLGCNILPLSR</sequence>
<gene>
    <name evidence="7" type="ORF">ACJMK2_022841</name>
</gene>
<proteinExistence type="inferred from homology"/>
<comment type="caution">
    <text evidence="7">The sequence shown here is derived from an EMBL/GenBank/DDBJ whole genome shotgun (WGS) entry which is preliminary data.</text>
</comment>
<keyword evidence="3" id="KW-0143">Chaperone</keyword>
<accession>A0ABD3TM20</accession>
<reference evidence="7 8" key="1">
    <citation type="submission" date="2024-11" db="EMBL/GenBank/DDBJ databases">
        <title>Chromosome-level genome assembly of the freshwater bivalve Anodonta woodiana.</title>
        <authorList>
            <person name="Chen X."/>
        </authorList>
    </citation>
    <scope>NUCLEOTIDE SEQUENCE [LARGE SCALE GENOMIC DNA]</scope>
    <source>
        <strain evidence="7">MN2024</strain>
        <tissue evidence="7">Gills</tissue>
    </source>
</reference>
<keyword evidence="5" id="KW-0175">Coiled coil</keyword>
<dbReference type="SMART" id="SM00228">
    <property type="entry name" value="PDZ"/>
    <property type="match status" value="1"/>
</dbReference>
<dbReference type="InterPro" id="IPR035269">
    <property type="entry name" value="PSMD9"/>
</dbReference>
<dbReference type="Pfam" id="PF18265">
    <property type="entry name" value="Nas2_N"/>
    <property type="match status" value="1"/>
</dbReference>
<feature type="domain" description="PDZ" evidence="6">
    <location>
        <begin position="100"/>
        <end position="174"/>
    </location>
</feature>
<dbReference type="PANTHER" id="PTHR12651:SF1">
    <property type="entry name" value="26S PROTEASOME NON-ATPASE REGULATORY SUBUNIT 9"/>
    <property type="match status" value="1"/>
</dbReference>
<dbReference type="AlphaFoldDB" id="A0ABD3TM20"/>
<evidence type="ECO:0000256" key="2">
    <source>
        <dbReference type="ARBA" id="ARBA00014937"/>
    </source>
</evidence>
<evidence type="ECO:0000259" key="6">
    <source>
        <dbReference type="SMART" id="SM00228"/>
    </source>
</evidence>
<dbReference type="PANTHER" id="PTHR12651">
    <property type="entry name" value="26S PROTEASOME NON-ATPASE REGULATORY SUBUNIT 9"/>
    <property type="match status" value="1"/>
</dbReference>
<dbReference type="Proteomes" id="UP001634394">
    <property type="component" value="Unassembled WGS sequence"/>
</dbReference>
<evidence type="ECO:0000313" key="8">
    <source>
        <dbReference type="Proteomes" id="UP001634394"/>
    </source>
</evidence>
<protein>
    <recommendedName>
        <fullName evidence="2">26S proteasome non-ATPase regulatory subunit 9</fullName>
    </recommendedName>
    <alternativeName>
        <fullName evidence="4">26S proteasome regulatory subunit p27</fullName>
    </alternativeName>
</protein>
<dbReference type="Pfam" id="PF13180">
    <property type="entry name" value="PDZ_2"/>
    <property type="match status" value="1"/>
</dbReference>
<evidence type="ECO:0000256" key="1">
    <source>
        <dbReference type="ARBA" id="ARBA00005256"/>
    </source>
</evidence>
<evidence type="ECO:0000313" key="7">
    <source>
        <dbReference type="EMBL" id="KAL3837488.1"/>
    </source>
</evidence>
<dbReference type="SUPFAM" id="SSF50156">
    <property type="entry name" value="PDZ domain-like"/>
    <property type="match status" value="1"/>
</dbReference>
<dbReference type="Gene3D" id="2.30.42.10">
    <property type="match status" value="1"/>
</dbReference>
<dbReference type="EMBL" id="JBJQND010000018">
    <property type="protein sequence ID" value="KAL3837488.1"/>
    <property type="molecule type" value="Genomic_DNA"/>
</dbReference>
<feature type="coiled-coil region" evidence="5">
    <location>
        <begin position="1"/>
        <end position="28"/>
    </location>
</feature>
<evidence type="ECO:0000256" key="4">
    <source>
        <dbReference type="ARBA" id="ARBA00030007"/>
    </source>
</evidence>
<dbReference type="Gene3D" id="6.10.140.1710">
    <property type="match status" value="1"/>
</dbReference>
<name>A0ABD3TM20_SINWO</name>
<dbReference type="InterPro" id="IPR040815">
    <property type="entry name" value="Nas2_N"/>
</dbReference>
<evidence type="ECO:0000256" key="3">
    <source>
        <dbReference type="ARBA" id="ARBA00023186"/>
    </source>
</evidence>